<feature type="compositionally biased region" description="Acidic residues" evidence="10">
    <location>
        <begin position="490"/>
        <end position="499"/>
    </location>
</feature>
<gene>
    <name evidence="14" type="ORF">SAMN05421687_101412</name>
</gene>
<dbReference type="Gene3D" id="3.30.300.30">
    <property type="match status" value="1"/>
</dbReference>
<keyword evidence="15" id="KW-1185">Reference proteome</keyword>
<dbReference type="InterPro" id="IPR043427">
    <property type="entry name" value="YscJ/FliF"/>
</dbReference>
<evidence type="ECO:0000256" key="2">
    <source>
        <dbReference type="ARBA" id="ARBA00004651"/>
    </source>
</evidence>
<dbReference type="EMBL" id="FTOC01000001">
    <property type="protein sequence ID" value="SIS37656.1"/>
    <property type="molecule type" value="Genomic_DNA"/>
</dbReference>
<keyword evidence="5 11" id="KW-0812">Transmembrane</keyword>
<comment type="function">
    <text evidence="9">The M ring may be actively involved in energy transduction.</text>
</comment>
<dbReference type="PANTHER" id="PTHR30046:SF0">
    <property type="entry name" value="FLAGELLAR M-RING PROTEIN"/>
    <property type="match status" value="1"/>
</dbReference>
<dbReference type="InterPro" id="IPR006182">
    <property type="entry name" value="FliF_N_dom"/>
</dbReference>
<dbReference type="RefSeq" id="WP_076556672.1">
    <property type="nucleotide sequence ID" value="NZ_FTOC01000001.1"/>
</dbReference>
<evidence type="ECO:0000313" key="14">
    <source>
        <dbReference type="EMBL" id="SIS37656.1"/>
    </source>
</evidence>
<evidence type="ECO:0000256" key="10">
    <source>
        <dbReference type="SAM" id="MobiDB-lite"/>
    </source>
</evidence>
<keyword evidence="7 11" id="KW-0472">Membrane</keyword>
<evidence type="ECO:0000256" key="11">
    <source>
        <dbReference type="SAM" id="Phobius"/>
    </source>
</evidence>
<keyword evidence="4" id="KW-1003">Cell membrane</keyword>
<keyword evidence="14" id="KW-0966">Cell projection</keyword>
<dbReference type="GO" id="GO:0071973">
    <property type="term" value="P:bacterial-type flagellum-dependent cell motility"/>
    <property type="evidence" value="ECO:0007669"/>
    <property type="project" value="InterPro"/>
</dbReference>
<dbReference type="Pfam" id="PF08345">
    <property type="entry name" value="YscJ_FliF_C"/>
    <property type="match status" value="1"/>
</dbReference>
<dbReference type="InterPro" id="IPR013556">
    <property type="entry name" value="Flag_M-ring_C"/>
</dbReference>
<comment type="subcellular location">
    <subcellularLocation>
        <location evidence="1 9">Bacterial flagellum basal body</location>
    </subcellularLocation>
    <subcellularLocation>
        <location evidence="2">Cell membrane</location>
        <topology evidence="2">Multi-pass membrane protein</topology>
    </subcellularLocation>
</comment>
<evidence type="ECO:0000256" key="5">
    <source>
        <dbReference type="ARBA" id="ARBA00022692"/>
    </source>
</evidence>
<dbReference type="OrthoDB" id="9807026at2"/>
<evidence type="ECO:0000256" key="3">
    <source>
        <dbReference type="ARBA" id="ARBA00007971"/>
    </source>
</evidence>
<dbReference type="STRING" id="570947.SAMN05421687_101412"/>
<evidence type="ECO:0000313" key="15">
    <source>
        <dbReference type="Proteomes" id="UP000187608"/>
    </source>
</evidence>
<sequence length="530" mass="59747">MKEKIKNYQDRLATYWKKRSKGQKGLILGSIFALLFIIVIVSVFASKTNMVPLYQELSRQEVGQVKAELDTRGVNYEITDGGTTIHVPEGEAESLLVDLAAAGLPESGNIDYGFFSSNVSWGMTDNEFDMIRLDSMQTELANLMASIEGINEANVMINMPEEEVFVSDNQQPTSASIVVNTEPGYNLESGQVEALYNLASKSVPNLTNENIAIMDQNFQYYDPENTDSMAGASDYTEQQKVKKQIERDIQQRVQKMLGAMVGPNKAVTTVTADIDFTKENRREELVEPVDPEEMEGLPVSIERIEEAYTGGVPEGVVGAGDEDIQNYPAGEEGAPDNYEMTEETINNEFNRIYRDIEESPFKIRDLGIQVAVDTVRGQDENGELEYLTEQEQQEVSDGIDDVLNSIINTSINTQYEENVNPDDSVSIIFQEFQGTPEFDNETAGLPFWVYIAGGVLLLVVIILIFNMVRRREEEEEEYEEVVQTKTVPEEIPDIEERDDESTRKKKQLERMANENPEDFAKLLRSWISED</sequence>
<keyword evidence="8 9" id="KW-0975">Bacterial flagellum</keyword>
<reference evidence="15" key="1">
    <citation type="submission" date="2017-01" db="EMBL/GenBank/DDBJ databases">
        <authorList>
            <person name="Varghese N."/>
            <person name="Submissions S."/>
        </authorList>
    </citation>
    <scope>NUCLEOTIDE SEQUENCE [LARGE SCALE GENOMIC DNA]</scope>
    <source>
        <strain evidence="15">DSM 23127</strain>
    </source>
</reference>
<evidence type="ECO:0000256" key="4">
    <source>
        <dbReference type="ARBA" id="ARBA00022475"/>
    </source>
</evidence>
<dbReference type="PRINTS" id="PR01009">
    <property type="entry name" value="FLGMRINGFLIF"/>
</dbReference>
<dbReference type="GO" id="GO:0005886">
    <property type="term" value="C:plasma membrane"/>
    <property type="evidence" value="ECO:0007669"/>
    <property type="project" value="UniProtKB-SubCell"/>
</dbReference>
<dbReference type="GO" id="GO:0003774">
    <property type="term" value="F:cytoskeletal motor activity"/>
    <property type="evidence" value="ECO:0007669"/>
    <property type="project" value="InterPro"/>
</dbReference>
<evidence type="ECO:0000256" key="9">
    <source>
        <dbReference type="PIRNR" id="PIRNR004862"/>
    </source>
</evidence>
<dbReference type="PIRSF" id="PIRSF004862">
    <property type="entry name" value="FliF"/>
    <property type="match status" value="1"/>
</dbReference>
<evidence type="ECO:0000256" key="7">
    <source>
        <dbReference type="ARBA" id="ARBA00023136"/>
    </source>
</evidence>
<feature type="region of interest" description="Disordered" evidence="10">
    <location>
        <begin position="480"/>
        <end position="511"/>
    </location>
</feature>
<dbReference type="NCBIfam" id="TIGR00206">
    <property type="entry name" value="fliF"/>
    <property type="match status" value="1"/>
</dbReference>
<keyword evidence="14" id="KW-0969">Cilium</keyword>
<dbReference type="InterPro" id="IPR000067">
    <property type="entry name" value="FlgMring_FliF"/>
</dbReference>
<feature type="domain" description="Flagellar M-ring C-terminal" evidence="13">
    <location>
        <begin position="257"/>
        <end position="397"/>
    </location>
</feature>
<evidence type="ECO:0000256" key="6">
    <source>
        <dbReference type="ARBA" id="ARBA00022989"/>
    </source>
</evidence>
<dbReference type="GO" id="GO:0009431">
    <property type="term" value="C:bacterial-type flagellum basal body, MS ring"/>
    <property type="evidence" value="ECO:0007669"/>
    <property type="project" value="InterPro"/>
</dbReference>
<feature type="transmembrane region" description="Helical" evidence="11">
    <location>
        <begin position="25"/>
        <end position="45"/>
    </location>
</feature>
<dbReference type="Proteomes" id="UP000187608">
    <property type="component" value="Unassembled WGS sequence"/>
</dbReference>
<proteinExistence type="inferred from homology"/>
<comment type="similarity">
    <text evidence="3 9">Belongs to the FliF family.</text>
</comment>
<feature type="domain" description="Flagellar M-ring N-terminal" evidence="12">
    <location>
        <begin position="46"/>
        <end position="220"/>
    </location>
</feature>
<keyword evidence="14" id="KW-0282">Flagellum</keyword>
<dbReference type="AlphaFoldDB" id="A0A1N7IKY6"/>
<evidence type="ECO:0000256" key="1">
    <source>
        <dbReference type="ARBA" id="ARBA00004117"/>
    </source>
</evidence>
<name>A0A1N7IKY6_9BACI</name>
<organism evidence="14 15">
    <name type="scientific">Salimicrobium flavidum</name>
    <dbReference type="NCBI Taxonomy" id="570947"/>
    <lineage>
        <taxon>Bacteria</taxon>
        <taxon>Bacillati</taxon>
        <taxon>Bacillota</taxon>
        <taxon>Bacilli</taxon>
        <taxon>Bacillales</taxon>
        <taxon>Bacillaceae</taxon>
        <taxon>Salimicrobium</taxon>
    </lineage>
</organism>
<dbReference type="PANTHER" id="PTHR30046">
    <property type="entry name" value="FLAGELLAR M-RING PROTEIN"/>
    <property type="match status" value="1"/>
</dbReference>
<feature type="transmembrane region" description="Helical" evidence="11">
    <location>
        <begin position="447"/>
        <end position="468"/>
    </location>
</feature>
<dbReference type="Pfam" id="PF01514">
    <property type="entry name" value="YscJ_FliF"/>
    <property type="match status" value="1"/>
</dbReference>
<accession>A0A1N7IKY6</accession>
<keyword evidence="6 11" id="KW-1133">Transmembrane helix</keyword>
<dbReference type="InterPro" id="IPR045851">
    <property type="entry name" value="AMP-bd_C_sf"/>
</dbReference>
<evidence type="ECO:0000259" key="12">
    <source>
        <dbReference type="Pfam" id="PF01514"/>
    </source>
</evidence>
<evidence type="ECO:0000259" key="13">
    <source>
        <dbReference type="Pfam" id="PF08345"/>
    </source>
</evidence>
<evidence type="ECO:0000256" key="8">
    <source>
        <dbReference type="ARBA" id="ARBA00023143"/>
    </source>
</evidence>
<protein>
    <recommendedName>
        <fullName evidence="9">Flagellar M-ring protein</fullName>
    </recommendedName>
</protein>